<name>A0A382QKB2_9ZZZZ</name>
<dbReference type="SUPFAM" id="SSF49464">
    <property type="entry name" value="Carboxypeptidase regulatory domain-like"/>
    <property type="match status" value="1"/>
</dbReference>
<dbReference type="EMBL" id="UINC01114830">
    <property type="protein sequence ID" value="SVC85417.1"/>
    <property type="molecule type" value="Genomic_DNA"/>
</dbReference>
<dbReference type="InterPro" id="IPR008969">
    <property type="entry name" value="CarboxyPept-like_regulatory"/>
</dbReference>
<reference evidence="1" key="1">
    <citation type="submission" date="2018-05" db="EMBL/GenBank/DDBJ databases">
        <authorList>
            <person name="Lanie J.A."/>
            <person name="Ng W.-L."/>
            <person name="Kazmierczak K.M."/>
            <person name="Andrzejewski T.M."/>
            <person name="Davidsen T.M."/>
            <person name="Wayne K.J."/>
            <person name="Tettelin H."/>
            <person name="Glass J.I."/>
            <person name="Rusch D."/>
            <person name="Podicherti R."/>
            <person name="Tsui H.-C.T."/>
            <person name="Winkler M.E."/>
        </authorList>
    </citation>
    <scope>NUCLEOTIDE SEQUENCE</scope>
</reference>
<protein>
    <submittedName>
        <fullName evidence="1">Uncharacterized protein</fullName>
    </submittedName>
</protein>
<dbReference type="PROSITE" id="PS51257">
    <property type="entry name" value="PROKAR_LIPOPROTEIN"/>
    <property type="match status" value="1"/>
</dbReference>
<organism evidence="1">
    <name type="scientific">marine metagenome</name>
    <dbReference type="NCBI Taxonomy" id="408172"/>
    <lineage>
        <taxon>unclassified sequences</taxon>
        <taxon>metagenomes</taxon>
        <taxon>ecological metagenomes</taxon>
    </lineage>
</organism>
<dbReference type="Gene3D" id="2.60.40.1120">
    <property type="entry name" value="Carboxypeptidase-like, regulatory domain"/>
    <property type="match status" value="1"/>
</dbReference>
<dbReference type="Pfam" id="PF13620">
    <property type="entry name" value="CarboxypepD_reg"/>
    <property type="match status" value="1"/>
</dbReference>
<sequence length="165" mass="17734">MFLKPLFITALATAIACPAWGQSTTQRYSRQCADGELASCSLLGLIYEIGVAGITDFDRAQALYERACEGNIEAACKRIRMTSGTASAMTAQDDSNRIGHIADSRDGAPIPYAIIDVPNSELRVISDETGRANLGQVQPGLHEIVVRALGYETTRGTLPSPWSED</sequence>
<accession>A0A382QKB2</accession>
<gene>
    <name evidence="1" type="ORF">METZ01_LOCUS338271</name>
</gene>
<dbReference type="AlphaFoldDB" id="A0A382QKB2"/>
<evidence type="ECO:0000313" key="1">
    <source>
        <dbReference type="EMBL" id="SVC85417.1"/>
    </source>
</evidence>
<dbReference type="SUPFAM" id="SSF81901">
    <property type="entry name" value="HCP-like"/>
    <property type="match status" value="1"/>
</dbReference>
<proteinExistence type="predicted"/>
<feature type="non-terminal residue" evidence="1">
    <location>
        <position position="165"/>
    </location>
</feature>